<name>A0A653AA40_UNCDX</name>
<accession>A0A653AA40</accession>
<sequence length="143" mass="16476">MKTRPRTPISAKIEMNKDKIYRISDPVQLSEIFFPSKNARQRRAAFLAIIFEIKNARDQKLSTTDHIANKYSLSQSSIVKARTKMTRIGLIRKRDGYWMFSTVFSKSLEILVQKVTTYKVQKQNSEASAREKLFVAMAKGAKN</sequence>
<dbReference type="EMBL" id="UPXX01000029">
    <property type="protein sequence ID" value="VBB44939.1"/>
    <property type="molecule type" value="Genomic_DNA"/>
</dbReference>
<organism evidence="1">
    <name type="scientific">Uncultured Desulfatiglans sp</name>
    <dbReference type="NCBI Taxonomy" id="1748965"/>
    <lineage>
        <taxon>Bacteria</taxon>
        <taxon>Pseudomonadati</taxon>
        <taxon>Thermodesulfobacteriota</taxon>
        <taxon>Desulfobacteria</taxon>
        <taxon>Desulfatiglandales</taxon>
        <taxon>Desulfatiglandaceae</taxon>
        <taxon>Desulfatiglans</taxon>
        <taxon>environmental samples</taxon>
    </lineage>
</organism>
<dbReference type="AlphaFoldDB" id="A0A653AA40"/>
<reference evidence="1" key="1">
    <citation type="submission" date="2018-07" db="EMBL/GenBank/DDBJ databases">
        <authorList>
            <consortium name="Genoscope - CEA"/>
            <person name="William W."/>
        </authorList>
    </citation>
    <scope>NUCLEOTIDE SEQUENCE</scope>
    <source>
        <strain evidence="1">IK1</strain>
    </source>
</reference>
<protein>
    <submittedName>
        <fullName evidence="1">Uncharacterized protein</fullName>
    </submittedName>
</protein>
<proteinExistence type="predicted"/>
<gene>
    <name evidence="1" type="ORF">TRIP_B350110</name>
</gene>
<evidence type="ECO:0000313" key="1">
    <source>
        <dbReference type="EMBL" id="VBB44939.1"/>
    </source>
</evidence>